<sequence length="69" mass="7667">MILVVLGTLPKFAALATIIPAPVLGELLIKKNPFSNTFAFSSKEQLLIVLHNNRNANLYMSQCKLLNNR</sequence>
<name>A0A1L8CSG6_9THEO</name>
<accession>A0A1L8CSG6</accession>
<keyword evidence="2" id="KW-1185">Reference proteome</keyword>
<evidence type="ECO:0000313" key="1">
    <source>
        <dbReference type="EMBL" id="GAV21837.1"/>
    </source>
</evidence>
<evidence type="ECO:0000313" key="2">
    <source>
        <dbReference type="Proteomes" id="UP000187485"/>
    </source>
</evidence>
<gene>
    <name evidence="1" type="ORF">cpu_03470</name>
</gene>
<proteinExistence type="predicted"/>
<protein>
    <submittedName>
        <fullName evidence="1">Xanthine permease</fullName>
    </submittedName>
</protein>
<dbReference type="STRING" id="870242.cpu_03470"/>
<comment type="caution">
    <text evidence="1">The sequence shown here is derived from an EMBL/GenBank/DDBJ whole genome shotgun (WGS) entry which is preliminary data.</text>
</comment>
<dbReference type="Proteomes" id="UP000187485">
    <property type="component" value="Unassembled WGS sequence"/>
</dbReference>
<dbReference type="EMBL" id="BDJK01000006">
    <property type="protein sequence ID" value="GAV21837.1"/>
    <property type="molecule type" value="Genomic_DNA"/>
</dbReference>
<organism evidence="1 2">
    <name type="scientific">Carboxydothermus pertinax</name>
    <dbReference type="NCBI Taxonomy" id="870242"/>
    <lineage>
        <taxon>Bacteria</taxon>
        <taxon>Bacillati</taxon>
        <taxon>Bacillota</taxon>
        <taxon>Clostridia</taxon>
        <taxon>Thermoanaerobacterales</taxon>
        <taxon>Thermoanaerobacteraceae</taxon>
        <taxon>Carboxydothermus</taxon>
    </lineage>
</organism>
<dbReference type="RefSeq" id="WP_075858286.1">
    <property type="nucleotide sequence ID" value="NZ_BDJK01000006.1"/>
</dbReference>
<dbReference type="AlphaFoldDB" id="A0A1L8CSG6"/>
<reference evidence="2" key="1">
    <citation type="submission" date="2016-12" db="EMBL/GenBank/DDBJ databases">
        <title>Draft Genome Sequences od Carboxydothermus pertinax and islandicus, Hydrogenogenic Carboxydotrophic Bacteria.</title>
        <authorList>
            <person name="Fukuyama Y."/>
            <person name="Ohmae K."/>
            <person name="Yoneda Y."/>
            <person name="Yoshida T."/>
            <person name="Sako Y."/>
        </authorList>
    </citation>
    <scope>NUCLEOTIDE SEQUENCE [LARGE SCALE GENOMIC DNA]</scope>
    <source>
        <strain evidence="2">Ug1</strain>
    </source>
</reference>